<feature type="transmembrane region" description="Helical" evidence="6">
    <location>
        <begin position="12"/>
        <end position="32"/>
    </location>
</feature>
<dbReference type="InterPro" id="IPR002994">
    <property type="entry name" value="Surf1/Shy1"/>
</dbReference>
<evidence type="ECO:0000256" key="1">
    <source>
        <dbReference type="ARBA" id="ARBA00004370"/>
    </source>
</evidence>
<organism evidence="8 9">
    <name type="scientific">Streptomyces harbinensis</name>
    <dbReference type="NCBI Taxonomy" id="1176198"/>
    <lineage>
        <taxon>Bacteria</taxon>
        <taxon>Bacillati</taxon>
        <taxon>Actinomycetota</taxon>
        <taxon>Actinomycetes</taxon>
        <taxon>Kitasatosporales</taxon>
        <taxon>Streptomycetaceae</taxon>
        <taxon>Streptomyces</taxon>
    </lineage>
</organism>
<dbReference type="PANTHER" id="PTHR23427">
    <property type="entry name" value="SURFEIT LOCUS PROTEIN"/>
    <property type="match status" value="1"/>
</dbReference>
<evidence type="ECO:0000313" key="9">
    <source>
        <dbReference type="Proteomes" id="UP000198873"/>
    </source>
</evidence>
<keyword evidence="5 6" id="KW-0472">Membrane</keyword>
<dbReference type="Pfam" id="PF02104">
    <property type="entry name" value="SURF1"/>
    <property type="match status" value="1"/>
</dbReference>
<dbReference type="AlphaFoldDB" id="A0A1I6S5E9"/>
<evidence type="ECO:0000256" key="3">
    <source>
        <dbReference type="ARBA" id="ARBA00022692"/>
    </source>
</evidence>
<keyword evidence="3 6" id="KW-0812">Transmembrane</keyword>
<feature type="region of interest" description="Disordered" evidence="7">
    <location>
        <begin position="192"/>
        <end position="213"/>
    </location>
</feature>
<evidence type="ECO:0000313" key="8">
    <source>
        <dbReference type="EMBL" id="SFS71998.1"/>
    </source>
</evidence>
<sequence length="278" mass="29767">MYRFLLTRQWVILTLVALALIPAFVWLGFWQLHRHEQRVDRNELISRSLAAPVVPMDELSSVGAGPDPADRFRPVSATGVYDAGHEVLTRSRTGPNDEVGYLVQTPLIRDDGTAVLVNRGWVPAGGDVTVAPEVPAPPAGEVTVTGRLMVDETTGNTGIKDRPGLPDRMVMLVNSEQRAAELGTPMLGGFIDLTDSSPADEAEGAPLPRDEPDHTGIGAHFAYAIQWWIFAAGVPAGWIILLRRELHDQAAEAKKRPATPDPATGPGPKTPATAGTAG</sequence>
<keyword evidence="4 6" id="KW-1133">Transmembrane helix</keyword>
<accession>A0A1I6S5E9</accession>
<comment type="similarity">
    <text evidence="2 6">Belongs to the SURF1 family.</text>
</comment>
<evidence type="ECO:0000256" key="2">
    <source>
        <dbReference type="ARBA" id="ARBA00007165"/>
    </source>
</evidence>
<dbReference type="STRING" id="1176198.SAMN05444716_103706"/>
<evidence type="ECO:0000256" key="7">
    <source>
        <dbReference type="SAM" id="MobiDB-lite"/>
    </source>
</evidence>
<comment type="subcellular location">
    <subcellularLocation>
        <location evidence="6">Cell membrane</location>
        <topology evidence="6">Multi-pass membrane protein</topology>
    </subcellularLocation>
    <subcellularLocation>
        <location evidence="1">Membrane</location>
    </subcellularLocation>
</comment>
<protein>
    <recommendedName>
        <fullName evidence="6">SURF1-like protein</fullName>
    </recommendedName>
</protein>
<gene>
    <name evidence="8" type="ORF">SAMN05444716_103706</name>
</gene>
<reference evidence="9" key="1">
    <citation type="submission" date="2016-10" db="EMBL/GenBank/DDBJ databases">
        <authorList>
            <person name="Varghese N."/>
            <person name="Submissions S."/>
        </authorList>
    </citation>
    <scope>NUCLEOTIDE SEQUENCE [LARGE SCALE GENOMIC DNA]</scope>
    <source>
        <strain evidence="9">CGMCC 4.7047</strain>
    </source>
</reference>
<dbReference type="GO" id="GO:0005886">
    <property type="term" value="C:plasma membrane"/>
    <property type="evidence" value="ECO:0007669"/>
    <property type="project" value="UniProtKB-SubCell"/>
</dbReference>
<proteinExistence type="inferred from homology"/>
<feature type="region of interest" description="Disordered" evidence="7">
    <location>
        <begin position="252"/>
        <end position="278"/>
    </location>
</feature>
<evidence type="ECO:0000256" key="5">
    <source>
        <dbReference type="ARBA" id="ARBA00023136"/>
    </source>
</evidence>
<dbReference type="PROSITE" id="PS50895">
    <property type="entry name" value="SURF1"/>
    <property type="match status" value="1"/>
</dbReference>
<dbReference type="Proteomes" id="UP000198873">
    <property type="component" value="Unassembled WGS sequence"/>
</dbReference>
<keyword evidence="9" id="KW-1185">Reference proteome</keyword>
<dbReference type="PANTHER" id="PTHR23427:SF2">
    <property type="entry name" value="SURFEIT LOCUS PROTEIN 1"/>
    <property type="match status" value="1"/>
</dbReference>
<dbReference type="InterPro" id="IPR045214">
    <property type="entry name" value="Surf1/Surf4"/>
</dbReference>
<name>A0A1I6S5E9_9ACTN</name>
<evidence type="ECO:0000256" key="6">
    <source>
        <dbReference type="RuleBase" id="RU363076"/>
    </source>
</evidence>
<dbReference type="RefSeq" id="WP_093842924.1">
    <property type="nucleotide sequence ID" value="NZ_CP054938.1"/>
</dbReference>
<dbReference type="CDD" id="cd06662">
    <property type="entry name" value="SURF1"/>
    <property type="match status" value="1"/>
</dbReference>
<comment type="caution">
    <text evidence="6">Lacks conserved residue(s) required for the propagation of feature annotation.</text>
</comment>
<keyword evidence="6" id="KW-1003">Cell membrane</keyword>
<dbReference type="EMBL" id="FPAB01000003">
    <property type="protein sequence ID" value="SFS71998.1"/>
    <property type="molecule type" value="Genomic_DNA"/>
</dbReference>
<evidence type="ECO:0000256" key="4">
    <source>
        <dbReference type="ARBA" id="ARBA00022989"/>
    </source>
</evidence>
<feature type="compositionally biased region" description="Pro residues" evidence="7">
    <location>
        <begin position="259"/>
        <end position="269"/>
    </location>
</feature>